<accession>T0GS18</accession>
<evidence type="ECO:0000313" key="2">
    <source>
        <dbReference type="EMBL" id="EQA71702.1"/>
    </source>
</evidence>
<dbReference type="AlphaFoldDB" id="T0GS18"/>
<protein>
    <submittedName>
        <fullName evidence="2">PF05284 family protein</fullName>
    </submittedName>
</protein>
<dbReference type="Pfam" id="PF05284">
    <property type="entry name" value="DUF736"/>
    <property type="match status" value="1"/>
</dbReference>
<sequence length="126" mass="14344">MSNTLGFMQAKLDKEGNEFFNLEINLPFSPKMEFFVGKNAKKNSPEANDNAPDYLVYYAKNRVGAVWKKTSKNGSKEYLSCEIVAPLSLQGKLNFALFPDRETEGRFNVSYSEPTEKKPTEEEVPY</sequence>
<name>T0GS18_9LEPT</name>
<dbReference type="GeneID" id="23201991"/>
<dbReference type="EMBL" id="AKWY02000020">
    <property type="protein sequence ID" value="EQA71702.1"/>
    <property type="molecule type" value="Genomic_DNA"/>
</dbReference>
<dbReference type="RefSeq" id="WP_020980650.1">
    <property type="nucleotide sequence ID" value="NZ_AKWY02000020.1"/>
</dbReference>
<comment type="caution">
    <text evidence="2">The sequence shown here is derived from an EMBL/GenBank/DDBJ whole genome shotgun (WGS) entry which is preliminary data.</text>
</comment>
<dbReference type="InterPro" id="IPR007948">
    <property type="entry name" value="DUF736"/>
</dbReference>
<dbReference type="Proteomes" id="UP000015442">
    <property type="component" value="Unassembled WGS sequence"/>
</dbReference>
<gene>
    <name evidence="2" type="ORF">LEP1GSC059_1117</name>
</gene>
<evidence type="ECO:0000313" key="3">
    <source>
        <dbReference type="Proteomes" id="UP000015442"/>
    </source>
</evidence>
<feature type="compositionally biased region" description="Basic and acidic residues" evidence="1">
    <location>
        <begin position="114"/>
        <end position="126"/>
    </location>
</feature>
<organism evidence="2 3">
    <name type="scientific">Leptospira noguchii serovar Panama str. CZ214</name>
    <dbReference type="NCBI Taxonomy" id="1001595"/>
    <lineage>
        <taxon>Bacteria</taxon>
        <taxon>Pseudomonadati</taxon>
        <taxon>Spirochaetota</taxon>
        <taxon>Spirochaetia</taxon>
        <taxon>Leptospirales</taxon>
        <taxon>Leptospiraceae</taxon>
        <taxon>Leptospira</taxon>
    </lineage>
</organism>
<evidence type="ECO:0000256" key="1">
    <source>
        <dbReference type="SAM" id="MobiDB-lite"/>
    </source>
</evidence>
<reference evidence="2 3" key="1">
    <citation type="submission" date="2013-05" db="EMBL/GenBank/DDBJ databases">
        <authorList>
            <person name="Harkins D.M."/>
            <person name="Durkin A.S."/>
            <person name="Brinkac L.M."/>
            <person name="Haft D.H."/>
            <person name="Selengut J.D."/>
            <person name="Sanka R."/>
            <person name="DePew J."/>
            <person name="Purushe J."/>
            <person name="Hartskeerl R.A."/>
            <person name="Ahmed A."/>
            <person name="van der Linden H."/>
            <person name="Goris M.G.A."/>
            <person name="Vinetz J.M."/>
            <person name="Sutton G.G."/>
            <person name="Nierman W.C."/>
            <person name="Fouts D.E."/>
        </authorList>
    </citation>
    <scope>NUCLEOTIDE SEQUENCE [LARGE SCALE GENOMIC DNA]</scope>
    <source>
        <strain evidence="2 3">CZ214</strain>
    </source>
</reference>
<proteinExistence type="predicted"/>
<feature type="region of interest" description="Disordered" evidence="1">
    <location>
        <begin position="107"/>
        <end position="126"/>
    </location>
</feature>